<proteinExistence type="predicted"/>
<keyword evidence="4" id="KW-1185">Reference proteome</keyword>
<sequence length="210" mass="23263">MIVQQLKLEAHKVVTIEPQASLKDLLAALDHCGFQHIPVVADGVFCGMVGYADVHKAFFESDVAKDQFLTETKVEAITVNKHATVHEEGNIEDILKAIDRVPFIAVLDGEGAFTSIVTRNSLYEMLRDALGMHQPGIRLTVSMPEMQGSLLKFAEVVRKHSNIFGMLVLDDNADFGYRRVSFKVAPEANVDAITEDLRSVGVRVFHVTTR</sequence>
<gene>
    <name evidence="3" type="ORF">ACFSOY_05535</name>
</gene>
<dbReference type="SUPFAM" id="SSF54631">
    <property type="entry name" value="CBS-domain pair"/>
    <property type="match status" value="1"/>
</dbReference>
<evidence type="ECO:0000259" key="2">
    <source>
        <dbReference type="PROSITE" id="PS51371"/>
    </source>
</evidence>
<dbReference type="InterPro" id="IPR000644">
    <property type="entry name" value="CBS_dom"/>
</dbReference>
<keyword evidence="1" id="KW-0129">CBS domain</keyword>
<evidence type="ECO:0000313" key="4">
    <source>
        <dbReference type="Proteomes" id="UP001597343"/>
    </source>
</evidence>
<dbReference type="Gene3D" id="3.10.580.10">
    <property type="entry name" value="CBS-domain"/>
    <property type="match status" value="1"/>
</dbReference>
<comment type="caution">
    <text evidence="3">The sequence shown here is derived from an EMBL/GenBank/DDBJ whole genome shotgun (WGS) entry which is preliminary data.</text>
</comment>
<reference evidence="4" key="1">
    <citation type="journal article" date="2019" name="Int. J. Syst. Evol. Microbiol.">
        <title>The Global Catalogue of Microorganisms (GCM) 10K type strain sequencing project: providing services to taxonomists for standard genome sequencing and annotation.</title>
        <authorList>
            <consortium name="The Broad Institute Genomics Platform"/>
            <consortium name="The Broad Institute Genome Sequencing Center for Infectious Disease"/>
            <person name="Wu L."/>
            <person name="Ma J."/>
        </authorList>
    </citation>
    <scope>NUCLEOTIDE SEQUENCE [LARGE SCALE GENOMIC DNA]</scope>
    <source>
        <strain evidence="4">CGMCC 1.13574</strain>
    </source>
</reference>
<dbReference type="Pfam" id="PF22190">
    <property type="entry name" value="TTHA0829-like_ACT"/>
    <property type="match status" value="1"/>
</dbReference>
<evidence type="ECO:0000256" key="1">
    <source>
        <dbReference type="PROSITE-ProRule" id="PRU00703"/>
    </source>
</evidence>
<dbReference type="Pfam" id="PF00571">
    <property type="entry name" value="CBS"/>
    <property type="match status" value="1"/>
</dbReference>
<protein>
    <submittedName>
        <fullName evidence="3">CBS domain-containing protein</fullName>
    </submittedName>
</protein>
<dbReference type="PROSITE" id="PS51371">
    <property type="entry name" value="CBS"/>
    <property type="match status" value="1"/>
</dbReference>
<dbReference type="EMBL" id="JBHUIO010000005">
    <property type="protein sequence ID" value="MFD2169451.1"/>
    <property type="molecule type" value="Genomic_DNA"/>
</dbReference>
<feature type="domain" description="CBS" evidence="2">
    <location>
        <begin position="8"/>
        <end position="65"/>
    </location>
</feature>
<accession>A0ABW4ZVX3</accession>
<organism evidence="3 4">
    <name type="scientific">Tumebacillus lipolyticus</name>
    <dbReference type="NCBI Taxonomy" id="1280370"/>
    <lineage>
        <taxon>Bacteria</taxon>
        <taxon>Bacillati</taxon>
        <taxon>Bacillota</taxon>
        <taxon>Bacilli</taxon>
        <taxon>Bacillales</taxon>
        <taxon>Alicyclobacillaceae</taxon>
        <taxon>Tumebacillus</taxon>
    </lineage>
</organism>
<evidence type="ECO:0000313" key="3">
    <source>
        <dbReference type="EMBL" id="MFD2169451.1"/>
    </source>
</evidence>
<dbReference type="InterPro" id="IPR046342">
    <property type="entry name" value="CBS_dom_sf"/>
</dbReference>
<name>A0ABW4ZVX3_9BACL</name>
<dbReference type="RefSeq" id="WP_386044612.1">
    <property type="nucleotide sequence ID" value="NZ_JBHUIO010000005.1"/>
</dbReference>
<dbReference type="Proteomes" id="UP001597343">
    <property type="component" value="Unassembled WGS sequence"/>
</dbReference>